<feature type="region of interest" description="Disordered" evidence="2">
    <location>
        <begin position="462"/>
        <end position="587"/>
    </location>
</feature>
<evidence type="ECO:0000313" key="6">
    <source>
        <dbReference type="EMBL" id="QDT37262.1"/>
    </source>
</evidence>
<feature type="signal peptide" evidence="3">
    <location>
        <begin position="1"/>
        <end position="15"/>
    </location>
</feature>
<dbReference type="PANTHER" id="PTHR30332">
    <property type="entry name" value="PROBABLE GENERAL SECRETION PATHWAY PROTEIN D"/>
    <property type="match status" value="1"/>
</dbReference>
<evidence type="ECO:0000256" key="3">
    <source>
        <dbReference type="SAM" id="SignalP"/>
    </source>
</evidence>
<gene>
    <name evidence="6" type="primary">xpsD</name>
    <name evidence="6" type="ORF">Pan189_16350</name>
</gene>
<feature type="domain" description="Pilus formation protein N-terminal" evidence="5">
    <location>
        <begin position="35"/>
        <end position="102"/>
    </location>
</feature>
<dbReference type="AlphaFoldDB" id="A0A517R038"/>
<evidence type="ECO:0000256" key="2">
    <source>
        <dbReference type="SAM" id="MobiDB-lite"/>
    </source>
</evidence>
<feature type="chain" id="PRO_5022072401" evidence="3">
    <location>
        <begin position="16"/>
        <end position="587"/>
    </location>
</feature>
<dbReference type="Proteomes" id="UP000317318">
    <property type="component" value="Chromosome"/>
</dbReference>
<evidence type="ECO:0000313" key="7">
    <source>
        <dbReference type="Proteomes" id="UP000317318"/>
    </source>
</evidence>
<dbReference type="PRINTS" id="PR00811">
    <property type="entry name" value="BCTERIALGSPD"/>
</dbReference>
<evidence type="ECO:0000259" key="4">
    <source>
        <dbReference type="Pfam" id="PF00263"/>
    </source>
</evidence>
<sequence length="587" mass="63002" precursor="true">MAFAVVFALASAAFAQETGTPNANEPVVRLASRESKIQVIEQFSKIVKLDDRISRVDGFDSDVVDIKALDARSIRLHAINPGVTTLTMTDENSDIYTVEVLVTGDVRYLQVQLNQLFPGASVEAREVNDSVLLRGWVTHPEQITQMVEIAERFYPSVLNHMRVGAPQQVMMKVKIMEVQRSLLRAFGINWLYSDGNGLASGTTGSITPITQIADPDTGAISPLVAAETLSTPNAIFSVAQSTFAFTTFIEALKQESLLKILAEPNLVATNGRPAYLLQGGEFPILVPNGLGTVGVEFREFGVRLEAVPIVLGHNQVSIQLQAEVSDRDFNNAVDLNGITVPALTTRRANTEVKMGFGETLVIAGLINNGHTATTSKIPILGDLPYIGAVFSRKRYTEGETELIIMVTPELVAPMQPGQVPTGGPGMQTDTPTDKELFFYGQLEVPTYGGPCGDRCRDPAGVATEPGMASPTMPQGLIPPGNYQGSTGYQGGSSHHVVVPPGASQMRSPRPAPSPAPTQRVAPQPPKLDPIPELNNIPPSPSASREYREVTENPWKDEPALQPASFDAPETPSSASPRQRPGLITPGS</sequence>
<dbReference type="Pfam" id="PF13629">
    <property type="entry name" value="T2SS-T3SS_pil_N"/>
    <property type="match status" value="1"/>
</dbReference>
<organism evidence="6 7">
    <name type="scientific">Stratiformator vulcanicus</name>
    <dbReference type="NCBI Taxonomy" id="2527980"/>
    <lineage>
        <taxon>Bacteria</taxon>
        <taxon>Pseudomonadati</taxon>
        <taxon>Planctomycetota</taxon>
        <taxon>Planctomycetia</taxon>
        <taxon>Planctomycetales</taxon>
        <taxon>Planctomycetaceae</taxon>
        <taxon>Stratiformator</taxon>
    </lineage>
</organism>
<protein>
    <submittedName>
        <fullName evidence="6">Type II secretion system protein D</fullName>
    </submittedName>
</protein>
<dbReference type="InterPro" id="IPR050810">
    <property type="entry name" value="Bact_Secretion_Sys_Channel"/>
</dbReference>
<reference evidence="6 7" key="1">
    <citation type="submission" date="2019-02" db="EMBL/GenBank/DDBJ databases">
        <title>Deep-cultivation of Planctomycetes and their phenomic and genomic characterization uncovers novel biology.</title>
        <authorList>
            <person name="Wiegand S."/>
            <person name="Jogler M."/>
            <person name="Boedeker C."/>
            <person name="Pinto D."/>
            <person name="Vollmers J."/>
            <person name="Rivas-Marin E."/>
            <person name="Kohn T."/>
            <person name="Peeters S.H."/>
            <person name="Heuer A."/>
            <person name="Rast P."/>
            <person name="Oberbeckmann S."/>
            <person name="Bunk B."/>
            <person name="Jeske O."/>
            <person name="Meyerdierks A."/>
            <person name="Storesund J.E."/>
            <person name="Kallscheuer N."/>
            <person name="Luecker S."/>
            <person name="Lage O.M."/>
            <person name="Pohl T."/>
            <person name="Merkel B.J."/>
            <person name="Hornburger P."/>
            <person name="Mueller R.-W."/>
            <person name="Bruemmer F."/>
            <person name="Labrenz M."/>
            <person name="Spormann A.M."/>
            <person name="Op den Camp H."/>
            <person name="Overmann J."/>
            <person name="Amann R."/>
            <person name="Jetten M.S.M."/>
            <person name="Mascher T."/>
            <person name="Medema M.H."/>
            <person name="Devos D.P."/>
            <person name="Kaster A.-K."/>
            <person name="Ovreas L."/>
            <person name="Rohde M."/>
            <person name="Galperin M.Y."/>
            <person name="Jogler C."/>
        </authorList>
    </citation>
    <scope>NUCLEOTIDE SEQUENCE [LARGE SCALE GENOMIC DNA]</scope>
    <source>
        <strain evidence="6 7">Pan189</strain>
    </source>
</reference>
<feature type="compositionally biased region" description="Basic and acidic residues" evidence="2">
    <location>
        <begin position="544"/>
        <end position="558"/>
    </location>
</feature>
<name>A0A517R038_9PLAN</name>
<keyword evidence="3" id="KW-0732">Signal</keyword>
<dbReference type="Pfam" id="PF00263">
    <property type="entry name" value="Secretin"/>
    <property type="match status" value="1"/>
</dbReference>
<dbReference type="GO" id="GO:0015627">
    <property type="term" value="C:type II protein secretion system complex"/>
    <property type="evidence" value="ECO:0007669"/>
    <property type="project" value="TreeGrafter"/>
</dbReference>
<dbReference type="GO" id="GO:0009306">
    <property type="term" value="P:protein secretion"/>
    <property type="evidence" value="ECO:0007669"/>
    <property type="project" value="InterPro"/>
</dbReference>
<accession>A0A517R038</accession>
<evidence type="ECO:0000259" key="5">
    <source>
        <dbReference type="Pfam" id="PF13629"/>
    </source>
</evidence>
<dbReference type="PROSITE" id="PS00875">
    <property type="entry name" value="T2SP_D"/>
    <property type="match status" value="1"/>
</dbReference>
<dbReference type="PANTHER" id="PTHR30332:SF17">
    <property type="entry name" value="TYPE IV PILIATION SYSTEM PROTEIN DR_0774-RELATED"/>
    <property type="match status" value="1"/>
</dbReference>
<feature type="domain" description="Type II/III secretion system secretin-like" evidence="4">
    <location>
        <begin position="251"/>
        <end position="411"/>
    </location>
</feature>
<proteinExistence type="inferred from homology"/>
<keyword evidence="7" id="KW-1185">Reference proteome</keyword>
<dbReference type="KEGG" id="svp:Pan189_16350"/>
<dbReference type="InterPro" id="IPR004845">
    <property type="entry name" value="T2SS_GspD_CS"/>
</dbReference>
<dbReference type="InterPro" id="IPR001775">
    <property type="entry name" value="GspD/PilQ"/>
</dbReference>
<dbReference type="InterPro" id="IPR032789">
    <property type="entry name" value="T2SS-T3SS_pil_N"/>
</dbReference>
<evidence type="ECO:0000256" key="1">
    <source>
        <dbReference type="RuleBase" id="RU004003"/>
    </source>
</evidence>
<dbReference type="EMBL" id="CP036268">
    <property type="protein sequence ID" value="QDT37262.1"/>
    <property type="molecule type" value="Genomic_DNA"/>
</dbReference>
<comment type="similarity">
    <text evidence="1">Belongs to the bacterial secretin family.</text>
</comment>
<dbReference type="InterPro" id="IPR004846">
    <property type="entry name" value="T2SS/T3SS_dom"/>
</dbReference>